<reference evidence="1 2" key="1">
    <citation type="submission" date="2023-07" db="EMBL/GenBank/DDBJ databases">
        <title>Sequencing the genomes of 1000 actinobacteria strains.</title>
        <authorList>
            <person name="Klenk H.-P."/>
        </authorList>
    </citation>
    <scope>NUCLEOTIDE SEQUENCE [LARGE SCALE GENOMIC DNA]</scope>
    <source>
        <strain evidence="1 2">DSM 44711</strain>
    </source>
</reference>
<evidence type="ECO:0000313" key="1">
    <source>
        <dbReference type="EMBL" id="MDR7325871.1"/>
    </source>
</evidence>
<dbReference type="Proteomes" id="UP001183629">
    <property type="component" value="Unassembled WGS sequence"/>
</dbReference>
<gene>
    <name evidence="1" type="ORF">J2S44_006121</name>
</gene>
<accession>A0AAE4CTZ4</accession>
<organism evidence="1 2">
    <name type="scientific">Catenuloplanes niger</name>
    <dbReference type="NCBI Taxonomy" id="587534"/>
    <lineage>
        <taxon>Bacteria</taxon>
        <taxon>Bacillati</taxon>
        <taxon>Actinomycetota</taxon>
        <taxon>Actinomycetes</taxon>
        <taxon>Micromonosporales</taxon>
        <taxon>Micromonosporaceae</taxon>
        <taxon>Catenuloplanes</taxon>
    </lineage>
</organism>
<sequence length="354" mass="36770">MKICRSGCFADLLGEGLDLGADRGDGGEVGASDARESLAVVAAGAGGGAGDPGVQDGWVGAAAVTDACQPRGQAFRREPVDCVLAGESGQEPQTDRGVEVAEQVDDGGQRGLQMGAQLVGRSDTMCDQVFAGPAQFAQRDGGLAVEQQRCQPAPVGAHGVGKDVGVESVVLVPGRAVTPSQGFDLRRWDHQDGAAGGQQRVDHRPVAAFDADLVDTVPVQDGVQPVQTCFGMGDAEPFDRIAVAVDDADGVVVFGPVDTGGDHSPLAGGVLHTHCCLSAAQPVGKHLAVPGHHSRLLIERRSHTHSPVADRGVPGRRASQNSCWTSKVERAGRWPDSHRCTRTNISSSETRVHQ</sequence>
<dbReference type="EMBL" id="JAVDYC010000001">
    <property type="protein sequence ID" value="MDR7325871.1"/>
    <property type="molecule type" value="Genomic_DNA"/>
</dbReference>
<comment type="caution">
    <text evidence="1">The sequence shown here is derived from an EMBL/GenBank/DDBJ whole genome shotgun (WGS) entry which is preliminary data.</text>
</comment>
<proteinExistence type="predicted"/>
<protein>
    <submittedName>
        <fullName evidence="1">Uncharacterized protein</fullName>
    </submittedName>
</protein>
<evidence type="ECO:0000313" key="2">
    <source>
        <dbReference type="Proteomes" id="UP001183629"/>
    </source>
</evidence>
<name>A0AAE4CTZ4_9ACTN</name>
<keyword evidence="2" id="KW-1185">Reference proteome</keyword>
<dbReference type="AlphaFoldDB" id="A0AAE4CTZ4"/>